<gene>
    <name evidence="1" type="ORF">AGERDE_LOCUS6553</name>
</gene>
<dbReference type="AlphaFoldDB" id="A0A9N9B1X9"/>
<keyword evidence="2" id="KW-1185">Reference proteome</keyword>
<comment type="caution">
    <text evidence="1">The sequence shown here is derived from an EMBL/GenBank/DDBJ whole genome shotgun (WGS) entry which is preliminary data.</text>
</comment>
<protein>
    <submittedName>
        <fullName evidence="1">3625_t:CDS:1</fullName>
    </submittedName>
</protein>
<sequence length="52" mass="5592">MVKLDGQQISDAIETRIKYSESSVNKQPLKTDPNDVGGCLFTGPYGTSIASM</sequence>
<accession>A0A9N9B1X9</accession>
<organism evidence="1 2">
    <name type="scientific">Ambispora gerdemannii</name>
    <dbReference type="NCBI Taxonomy" id="144530"/>
    <lineage>
        <taxon>Eukaryota</taxon>
        <taxon>Fungi</taxon>
        <taxon>Fungi incertae sedis</taxon>
        <taxon>Mucoromycota</taxon>
        <taxon>Glomeromycotina</taxon>
        <taxon>Glomeromycetes</taxon>
        <taxon>Archaeosporales</taxon>
        <taxon>Ambisporaceae</taxon>
        <taxon>Ambispora</taxon>
    </lineage>
</organism>
<dbReference type="Proteomes" id="UP000789831">
    <property type="component" value="Unassembled WGS sequence"/>
</dbReference>
<evidence type="ECO:0000313" key="2">
    <source>
        <dbReference type="Proteomes" id="UP000789831"/>
    </source>
</evidence>
<name>A0A9N9B1X9_9GLOM</name>
<evidence type="ECO:0000313" key="1">
    <source>
        <dbReference type="EMBL" id="CAG8548708.1"/>
    </source>
</evidence>
<feature type="non-terminal residue" evidence="1">
    <location>
        <position position="52"/>
    </location>
</feature>
<proteinExistence type="predicted"/>
<reference evidence="1" key="1">
    <citation type="submission" date="2021-06" db="EMBL/GenBank/DDBJ databases">
        <authorList>
            <person name="Kallberg Y."/>
            <person name="Tangrot J."/>
            <person name="Rosling A."/>
        </authorList>
    </citation>
    <scope>NUCLEOTIDE SEQUENCE</scope>
    <source>
        <strain evidence="1">MT106</strain>
    </source>
</reference>
<dbReference type="EMBL" id="CAJVPL010001038">
    <property type="protein sequence ID" value="CAG8548708.1"/>
    <property type="molecule type" value="Genomic_DNA"/>
</dbReference>